<dbReference type="Gene3D" id="3.40.50.410">
    <property type="entry name" value="von Willebrand factor, type A domain"/>
    <property type="match status" value="1"/>
</dbReference>
<dbReference type="Pfam" id="PF00092">
    <property type="entry name" value="VWA"/>
    <property type="match status" value="1"/>
</dbReference>
<sequence>MAGWRRQPAAGSAHDGVAGGAGAARCGAGHRDRGLQLERSPCGDWRAVQRFGEPLSAPCQARLAGLRSGGSTRLGAAIRHGARELARRPDGERVLLVISDGQPHDIDVHDPRYLVEDARQAVRSARRQGLTVRWLALDAASAPARRIFGAPALR</sequence>
<accession>A0A5C6U2P8</accession>
<dbReference type="AlphaFoldDB" id="A0A5C6U2P8"/>
<evidence type="ECO:0000313" key="4">
    <source>
        <dbReference type="Proteomes" id="UP000321832"/>
    </source>
</evidence>
<evidence type="ECO:0000313" key="3">
    <source>
        <dbReference type="EMBL" id="TXC67079.1"/>
    </source>
</evidence>
<dbReference type="EMBL" id="VOPW01000001">
    <property type="protein sequence ID" value="TXC67079.1"/>
    <property type="molecule type" value="Genomic_DNA"/>
</dbReference>
<comment type="caution">
    <text evidence="3">The sequence shown here is derived from an EMBL/GenBank/DDBJ whole genome shotgun (WGS) entry which is preliminary data.</text>
</comment>
<evidence type="ECO:0000259" key="2">
    <source>
        <dbReference type="Pfam" id="PF00092"/>
    </source>
</evidence>
<protein>
    <submittedName>
        <fullName evidence="3">VWA domain-containing protein</fullName>
    </submittedName>
</protein>
<dbReference type="SUPFAM" id="SSF53300">
    <property type="entry name" value="vWA-like"/>
    <property type="match status" value="1"/>
</dbReference>
<dbReference type="PANTHER" id="PTHR41248">
    <property type="entry name" value="NORD PROTEIN"/>
    <property type="match status" value="1"/>
</dbReference>
<reference evidence="3 4" key="1">
    <citation type="submission" date="2019-08" db="EMBL/GenBank/DDBJ databases">
        <authorList>
            <person name="Khan S.A."/>
            <person name="Jeon C.O."/>
            <person name="Jeong S.E."/>
        </authorList>
    </citation>
    <scope>NUCLEOTIDE SEQUENCE [LARGE SCALE GENOMIC DNA]</scope>
    <source>
        <strain evidence="4">IMCC1728</strain>
    </source>
</reference>
<keyword evidence="4" id="KW-1185">Reference proteome</keyword>
<name>A0A5C6U2P8_9BURK</name>
<organism evidence="3 4">
    <name type="scientific">Piscinibacter aquaticus</name>
    <dbReference type="NCBI Taxonomy" id="392597"/>
    <lineage>
        <taxon>Bacteria</taxon>
        <taxon>Pseudomonadati</taxon>
        <taxon>Pseudomonadota</taxon>
        <taxon>Betaproteobacteria</taxon>
        <taxon>Burkholderiales</taxon>
        <taxon>Sphaerotilaceae</taxon>
        <taxon>Piscinibacter</taxon>
    </lineage>
</organism>
<dbReference type="Proteomes" id="UP000321832">
    <property type="component" value="Unassembled WGS sequence"/>
</dbReference>
<dbReference type="PANTHER" id="PTHR41248:SF1">
    <property type="entry name" value="NORD PROTEIN"/>
    <property type="match status" value="1"/>
</dbReference>
<dbReference type="InterPro" id="IPR036465">
    <property type="entry name" value="vWFA_dom_sf"/>
</dbReference>
<dbReference type="InterPro" id="IPR051928">
    <property type="entry name" value="NorD/CobT"/>
</dbReference>
<dbReference type="InterPro" id="IPR002035">
    <property type="entry name" value="VWF_A"/>
</dbReference>
<gene>
    <name evidence="3" type="ORF">FSC37_19055</name>
</gene>
<feature type="domain" description="VWFA" evidence="2">
    <location>
        <begin position="67"/>
        <end position="134"/>
    </location>
</feature>
<evidence type="ECO:0000256" key="1">
    <source>
        <dbReference type="SAM" id="MobiDB-lite"/>
    </source>
</evidence>
<proteinExistence type="predicted"/>
<feature type="region of interest" description="Disordered" evidence="1">
    <location>
        <begin position="1"/>
        <end position="25"/>
    </location>
</feature>